<feature type="domain" description="Nudix hydrolase" evidence="4">
    <location>
        <begin position="3"/>
        <end position="130"/>
    </location>
</feature>
<proteinExistence type="inferred from homology"/>
<dbReference type="GO" id="GO:0016787">
    <property type="term" value="F:hydrolase activity"/>
    <property type="evidence" value="ECO:0007669"/>
    <property type="project" value="UniProtKB-KW"/>
</dbReference>
<dbReference type="InterPro" id="IPR015797">
    <property type="entry name" value="NUDIX_hydrolase-like_dom_sf"/>
</dbReference>
<dbReference type="PANTHER" id="PTHR43046:SF2">
    <property type="entry name" value="8-OXO-DGTP DIPHOSPHATASE-RELATED"/>
    <property type="match status" value="1"/>
</dbReference>
<evidence type="ECO:0000256" key="3">
    <source>
        <dbReference type="RuleBase" id="RU003476"/>
    </source>
</evidence>
<dbReference type="AlphaFoldDB" id="A0A927CCR5"/>
<keyword evidence="6" id="KW-1185">Reference proteome</keyword>
<accession>A0A927CCR5</accession>
<protein>
    <submittedName>
        <fullName evidence="5">NUDIX hydrolase</fullName>
    </submittedName>
</protein>
<dbReference type="SUPFAM" id="SSF55811">
    <property type="entry name" value="Nudix"/>
    <property type="match status" value="1"/>
</dbReference>
<dbReference type="CDD" id="cd02883">
    <property type="entry name" value="NUDIX_Hydrolase"/>
    <property type="match status" value="1"/>
</dbReference>
<evidence type="ECO:0000256" key="2">
    <source>
        <dbReference type="ARBA" id="ARBA00022801"/>
    </source>
</evidence>
<organism evidence="5 6">
    <name type="scientific">Paenibacillus oceani</name>
    <dbReference type="NCBI Taxonomy" id="2772510"/>
    <lineage>
        <taxon>Bacteria</taxon>
        <taxon>Bacillati</taxon>
        <taxon>Bacillota</taxon>
        <taxon>Bacilli</taxon>
        <taxon>Bacillales</taxon>
        <taxon>Paenibacillaceae</taxon>
        <taxon>Paenibacillus</taxon>
    </lineage>
</organism>
<dbReference type="PROSITE" id="PS51462">
    <property type="entry name" value="NUDIX"/>
    <property type="match status" value="1"/>
</dbReference>
<keyword evidence="2 3" id="KW-0378">Hydrolase</keyword>
<gene>
    <name evidence="5" type="ORF">IDH45_27150</name>
</gene>
<evidence type="ECO:0000256" key="1">
    <source>
        <dbReference type="ARBA" id="ARBA00001946"/>
    </source>
</evidence>
<comment type="caution">
    <text evidence="5">The sequence shown here is derived from an EMBL/GenBank/DDBJ whole genome shotgun (WGS) entry which is preliminary data.</text>
</comment>
<dbReference type="Gene3D" id="3.90.79.10">
    <property type="entry name" value="Nucleoside Triphosphate Pyrophosphohydrolase"/>
    <property type="match status" value="1"/>
</dbReference>
<dbReference type="PANTHER" id="PTHR43046">
    <property type="entry name" value="GDP-MANNOSE MANNOSYL HYDROLASE"/>
    <property type="match status" value="1"/>
</dbReference>
<comment type="cofactor">
    <cofactor evidence="1">
        <name>Mg(2+)</name>
        <dbReference type="ChEBI" id="CHEBI:18420"/>
    </cofactor>
</comment>
<dbReference type="InterPro" id="IPR020476">
    <property type="entry name" value="Nudix_hydrolase"/>
</dbReference>
<evidence type="ECO:0000313" key="6">
    <source>
        <dbReference type="Proteomes" id="UP000639396"/>
    </source>
</evidence>
<dbReference type="InterPro" id="IPR000086">
    <property type="entry name" value="NUDIX_hydrolase_dom"/>
</dbReference>
<dbReference type="Pfam" id="PF00293">
    <property type="entry name" value="NUDIX"/>
    <property type="match status" value="1"/>
</dbReference>
<evidence type="ECO:0000259" key="4">
    <source>
        <dbReference type="PROSITE" id="PS51462"/>
    </source>
</evidence>
<evidence type="ECO:0000313" key="5">
    <source>
        <dbReference type="EMBL" id="MBD2865663.1"/>
    </source>
</evidence>
<sequence>MKEWKGTAAVCLNEHHQLLMVQGEDGTDWAVPSGGLEPGETLRECCIREVREETGYEVEVVGELYVKRKQTASGIRVETYYFEARVTGGELRIADPDGIITHVGWRTPDEVSGCSHAYPEDREFLIDYMTSKRQPER</sequence>
<dbReference type="PROSITE" id="PS00893">
    <property type="entry name" value="NUDIX_BOX"/>
    <property type="match status" value="1"/>
</dbReference>
<dbReference type="RefSeq" id="WP_190931285.1">
    <property type="nucleotide sequence ID" value="NZ_JACXJA010000045.1"/>
</dbReference>
<reference evidence="5" key="1">
    <citation type="submission" date="2020-09" db="EMBL/GenBank/DDBJ databases">
        <title>A novel bacterium of genus Paenibacillus, isolated from South China Sea.</title>
        <authorList>
            <person name="Huang H."/>
            <person name="Mo K."/>
            <person name="Hu Y."/>
        </authorList>
    </citation>
    <scope>NUCLEOTIDE SEQUENCE</scope>
    <source>
        <strain evidence="5">IB182363</strain>
    </source>
</reference>
<name>A0A927CCR5_9BACL</name>
<comment type="similarity">
    <text evidence="3">Belongs to the Nudix hydrolase family.</text>
</comment>
<dbReference type="PRINTS" id="PR00502">
    <property type="entry name" value="NUDIXFAMILY"/>
</dbReference>
<dbReference type="Proteomes" id="UP000639396">
    <property type="component" value="Unassembled WGS sequence"/>
</dbReference>
<dbReference type="EMBL" id="JACXJA010000045">
    <property type="protein sequence ID" value="MBD2865663.1"/>
    <property type="molecule type" value="Genomic_DNA"/>
</dbReference>
<dbReference type="InterPro" id="IPR020084">
    <property type="entry name" value="NUDIX_hydrolase_CS"/>
</dbReference>